<evidence type="ECO:0000256" key="3">
    <source>
        <dbReference type="ARBA" id="ARBA00022618"/>
    </source>
</evidence>
<dbReference type="GO" id="GO:0005874">
    <property type="term" value="C:microtubule"/>
    <property type="evidence" value="ECO:0007669"/>
    <property type="project" value="InterPro"/>
</dbReference>
<dbReference type="SMART" id="SM00865">
    <property type="entry name" value="Tubulin_C"/>
    <property type="match status" value="1"/>
</dbReference>
<dbReference type="GO" id="GO:0051258">
    <property type="term" value="P:protein polymerization"/>
    <property type="evidence" value="ECO:0007669"/>
    <property type="project" value="UniProtKB-UniRule"/>
</dbReference>
<evidence type="ECO:0000256" key="4">
    <source>
        <dbReference type="ARBA" id="ARBA00022741"/>
    </source>
</evidence>
<dbReference type="Gene3D" id="3.40.50.1440">
    <property type="entry name" value="Tubulin/FtsZ, GTPase domain"/>
    <property type="match status" value="1"/>
</dbReference>
<dbReference type="GO" id="GO:0005737">
    <property type="term" value="C:cytoplasm"/>
    <property type="evidence" value="ECO:0007669"/>
    <property type="project" value="UniProtKB-SubCell"/>
</dbReference>
<dbReference type="GO" id="GO:0000917">
    <property type="term" value="P:division septum assembly"/>
    <property type="evidence" value="ECO:0007669"/>
    <property type="project" value="UniProtKB-KW"/>
</dbReference>
<evidence type="ECO:0000256" key="2">
    <source>
        <dbReference type="ARBA" id="ARBA00022490"/>
    </source>
</evidence>
<dbReference type="AlphaFoldDB" id="A0A1G1YIQ8"/>
<comment type="function">
    <text evidence="8 10">Essential cell division protein that forms a contractile ring structure (Z ring) at the future cell division site. The regulation of the ring assembly controls the timing and the location of cell division. One of the functions of the FtsZ ring is to recruit other cell division proteins to the septum to produce a new cell wall between the dividing cells. Binds GTP and shows GTPase activity.</text>
</comment>
<dbReference type="PANTHER" id="PTHR30314">
    <property type="entry name" value="CELL DIVISION PROTEIN FTSZ-RELATED"/>
    <property type="match status" value="1"/>
</dbReference>
<dbReference type="InterPro" id="IPR037103">
    <property type="entry name" value="Tubulin/FtsZ-like_C"/>
</dbReference>
<evidence type="ECO:0000256" key="5">
    <source>
        <dbReference type="ARBA" id="ARBA00023134"/>
    </source>
</evidence>
<feature type="binding site" evidence="8">
    <location>
        <position position="139"/>
    </location>
    <ligand>
        <name>GTP</name>
        <dbReference type="ChEBI" id="CHEBI:37565"/>
    </ligand>
</feature>
<comment type="similarity">
    <text evidence="1 8 10">Belongs to the FtsZ family.</text>
</comment>
<dbReference type="GO" id="GO:0032153">
    <property type="term" value="C:cell division site"/>
    <property type="evidence" value="ECO:0007669"/>
    <property type="project" value="UniProtKB-UniRule"/>
</dbReference>
<keyword evidence="5 8" id="KW-0342">GTP-binding</keyword>
<dbReference type="PANTHER" id="PTHR30314:SF3">
    <property type="entry name" value="MITOCHONDRIAL DIVISION PROTEIN FSZA"/>
    <property type="match status" value="1"/>
</dbReference>
<evidence type="ECO:0000313" key="14">
    <source>
        <dbReference type="Proteomes" id="UP000178501"/>
    </source>
</evidence>
<gene>
    <name evidence="8" type="primary">ftsZ</name>
    <name evidence="13" type="ORF">A3J65_04035</name>
</gene>
<feature type="binding site" evidence="8">
    <location>
        <position position="143"/>
    </location>
    <ligand>
        <name>GTP</name>
        <dbReference type="ChEBI" id="CHEBI:37565"/>
    </ligand>
</feature>
<dbReference type="InterPro" id="IPR020805">
    <property type="entry name" value="Cell_div_FtsZ_CS"/>
</dbReference>
<evidence type="ECO:0000256" key="1">
    <source>
        <dbReference type="ARBA" id="ARBA00009690"/>
    </source>
</evidence>
<dbReference type="InterPro" id="IPR008280">
    <property type="entry name" value="Tub_FtsZ_C"/>
</dbReference>
<dbReference type="SMART" id="SM00864">
    <property type="entry name" value="Tubulin"/>
    <property type="match status" value="1"/>
</dbReference>
<dbReference type="GO" id="GO:0005525">
    <property type="term" value="F:GTP binding"/>
    <property type="evidence" value="ECO:0007669"/>
    <property type="project" value="UniProtKB-UniRule"/>
</dbReference>
<dbReference type="InterPro" id="IPR045061">
    <property type="entry name" value="FtsZ/CetZ"/>
</dbReference>
<reference evidence="13 14" key="1">
    <citation type="journal article" date="2016" name="Nat. Commun.">
        <title>Thousands of microbial genomes shed light on interconnected biogeochemical processes in an aquifer system.</title>
        <authorList>
            <person name="Anantharaman K."/>
            <person name="Brown C.T."/>
            <person name="Hug L.A."/>
            <person name="Sharon I."/>
            <person name="Castelle C.J."/>
            <person name="Probst A.J."/>
            <person name="Thomas B.C."/>
            <person name="Singh A."/>
            <person name="Wilkins M.J."/>
            <person name="Karaoz U."/>
            <person name="Brodie E.L."/>
            <person name="Williams K.H."/>
            <person name="Hubbard S.S."/>
            <person name="Banfield J.F."/>
        </authorList>
    </citation>
    <scope>NUCLEOTIDE SEQUENCE [LARGE SCALE GENOMIC DNA]</scope>
</reference>
<dbReference type="PROSITE" id="PS01135">
    <property type="entry name" value="FTSZ_2"/>
    <property type="match status" value="1"/>
</dbReference>
<dbReference type="Gene3D" id="3.30.1330.20">
    <property type="entry name" value="Tubulin/FtsZ, C-terminal domain"/>
    <property type="match status" value="1"/>
</dbReference>
<dbReference type="GO" id="GO:0003924">
    <property type="term" value="F:GTPase activity"/>
    <property type="evidence" value="ECO:0007669"/>
    <property type="project" value="UniProtKB-UniRule"/>
</dbReference>
<keyword evidence="2 8" id="KW-0963">Cytoplasm</keyword>
<feature type="domain" description="Tubulin/FtsZ 2-layer sandwich" evidence="12">
    <location>
        <begin position="207"/>
        <end position="324"/>
    </location>
</feature>
<dbReference type="GO" id="GO:0043093">
    <property type="term" value="P:FtsZ-dependent cytokinesis"/>
    <property type="evidence" value="ECO:0007669"/>
    <property type="project" value="UniProtKB-UniRule"/>
</dbReference>
<dbReference type="PROSITE" id="PS00227">
    <property type="entry name" value="TUBULIN"/>
    <property type="match status" value="1"/>
</dbReference>
<keyword evidence="7 8" id="KW-0131">Cell cycle</keyword>
<dbReference type="NCBIfam" id="TIGR00065">
    <property type="entry name" value="ftsZ"/>
    <property type="match status" value="1"/>
</dbReference>
<dbReference type="HAMAP" id="MF_00909">
    <property type="entry name" value="FtsZ"/>
    <property type="match status" value="1"/>
</dbReference>
<keyword evidence="3 8" id="KW-0132">Cell division</keyword>
<dbReference type="GO" id="GO:0007017">
    <property type="term" value="P:microtubule-based process"/>
    <property type="evidence" value="ECO:0007669"/>
    <property type="project" value="InterPro"/>
</dbReference>
<dbReference type="PRINTS" id="PR00423">
    <property type="entry name" value="CELLDVISFTSZ"/>
</dbReference>
<dbReference type="Pfam" id="PF12327">
    <property type="entry name" value="FtsZ_C"/>
    <property type="match status" value="1"/>
</dbReference>
<feature type="binding site" evidence="8">
    <location>
        <begin position="108"/>
        <end position="110"/>
    </location>
    <ligand>
        <name>GTP</name>
        <dbReference type="ChEBI" id="CHEBI:37565"/>
    </ligand>
</feature>
<accession>A0A1G1YIQ8</accession>
<evidence type="ECO:0000256" key="10">
    <source>
        <dbReference type="RuleBase" id="RU000631"/>
    </source>
</evidence>
<comment type="subunit">
    <text evidence="8">Homodimer. Polymerizes to form a dynamic ring structure in a strictly GTP-dependent manner. Interacts directly with several other division proteins.</text>
</comment>
<evidence type="ECO:0000256" key="8">
    <source>
        <dbReference type="HAMAP-Rule" id="MF_00909"/>
    </source>
</evidence>
<dbReference type="CDD" id="cd02201">
    <property type="entry name" value="FtsZ_type1"/>
    <property type="match status" value="1"/>
</dbReference>
<dbReference type="InterPro" id="IPR024757">
    <property type="entry name" value="FtsZ_C"/>
</dbReference>
<evidence type="ECO:0000259" key="12">
    <source>
        <dbReference type="SMART" id="SM00865"/>
    </source>
</evidence>
<feature type="domain" description="Tubulin/FtsZ GTPase" evidence="11">
    <location>
        <begin position="13"/>
        <end position="205"/>
    </location>
</feature>
<dbReference type="InterPro" id="IPR017975">
    <property type="entry name" value="Tubulin_CS"/>
</dbReference>
<dbReference type="SUPFAM" id="SSF55307">
    <property type="entry name" value="Tubulin C-terminal domain-like"/>
    <property type="match status" value="1"/>
</dbReference>
<dbReference type="InterPro" id="IPR018316">
    <property type="entry name" value="Tubulin/FtsZ_2-layer-sand-dom"/>
</dbReference>
<organism evidence="13 14">
    <name type="scientific">Candidatus Buchananbacteria bacterium RIFCSPHIGHO2_02_FULL_45_11b</name>
    <dbReference type="NCBI Taxonomy" id="1797541"/>
    <lineage>
        <taxon>Bacteria</taxon>
        <taxon>Candidatus Buchananiibacteriota</taxon>
    </lineage>
</organism>
<dbReference type="InterPro" id="IPR003008">
    <property type="entry name" value="Tubulin_FtsZ_GTPase"/>
</dbReference>
<name>A0A1G1YIQ8_9BACT</name>
<dbReference type="InterPro" id="IPR000158">
    <property type="entry name" value="Cell_div_FtsZ"/>
</dbReference>
<protein>
    <recommendedName>
        <fullName evidence="8 9">Cell division protein FtsZ</fullName>
    </recommendedName>
</protein>
<dbReference type="InterPro" id="IPR036525">
    <property type="entry name" value="Tubulin/FtsZ_GTPase_sf"/>
</dbReference>
<evidence type="ECO:0000256" key="9">
    <source>
        <dbReference type="NCBIfam" id="TIGR00065"/>
    </source>
</evidence>
<dbReference type="Proteomes" id="UP000178501">
    <property type="component" value="Unassembled WGS sequence"/>
</dbReference>
<evidence type="ECO:0000259" key="11">
    <source>
        <dbReference type="SMART" id="SM00864"/>
    </source>
</evidence>
<evidence type="ECO:0000313" key="13">
    <source>
        <dbReference type="EMBL" id="OGY51357.1"/>
    </source>
</evidence>
<keyword evidence="6 8" id="KW-0717">Septation</keyword>
<dbReference type="SUPFAM" id="SSF52490">
    <property type="entry name" value="Tubulin nucleotide-binding domain-like"/>
    <property type="match status" value="1"/>
</dbReference>
<sequence>MAEIKPEIETFAKIKVIGVGGSGGSAVNRMVKSKIRGVEFLAVNTDVQALHHSQANARLHIGKLTTRGLGAGMDPELGEKSAEESQNEIRDLLKGADMVFITCGLGGGTGSGAAPVIANMAKEAGALTLAVVTKPFSFEGAQRKEIAERGLANLRDKVDAIVIIPNDRLLQVIDKKTSLLEAFDICDEVLQQGVAGIAEIITVPGLINVDFADVKTIMRDTGSALMGVGLGSGENRATDAAKAAITSPLLELSIEGAKGILFTVVGGKDLSMNEVSEAAKIITQSSDPNARIIFGAVIDENLKDEVRITVIAAGFSGRGEGKSSPESYFAKETVYTPNEFIQTKNRQADEELKEIQRLPKKPAPRLFSQAAEKTEEEEELEIPAFIRKKMK</sequence>
<comment type="caution">
    <text evidence="13">The sequence shown here is derived from an EMBL/GenBank/DDBJ whole genome shotgun (WGS) entry which is preliminary data.</text>
</comment>
<comment type="caution">
    <text evidence="8">Lacks conserved residue(s) required for the propagation of feature annotation.</text>
</comment>
<dbReference type="FunFam" id="3.40.50.1440:FF:000023">
    <property type="entry name" value="Cell division protein FtsZ"/>
    <property type="match status" value="1"/>
</dbReference>
<proteinExistence type="inferred from homology"/>
<comment type="subcellular location">
    <subcellularLocation>
        <location evidence="8">Cytoplasm</location>
    </subcellularLocation>
    <text evidence="8">Assembles at midcell at the inner surface of the cytoplasmic membrane.</text>
</comment>
<dbReference type="EMBL" id="MHIK01000031">
    <property type="protein sequence ID" value="OGY51357.1"/>
    <property type="molecule type" value="Genomic_DNA"/>
</dbReference>
<dbReference type="Pfam" id="PF00091">
    <property type="entry name" value="Tubulin"/>
    <property type="match status" value="1"/>
</dbReference>
<evidence type="ECO:0000256" key="7">
    <source>
        <dbReference type="ARBA" id="ARBA00023306"/>
    </source>
</evidence>
<evidence type="ECO:0000256" key="6">
    <source>
        <dbReference type="ARBA" id="ARBA00023210"/>
    </source>
</evidence>
<keyword evidence="4 8" id="KW-0547">Nucleotide-binding</keyword>
<feature type="binding site" evidence="8">
    <location>
        <position position="187"/>
    </location>
    <ligand>
        <name>GTP</name>
        <dbReference type="ChEBI" id="CHEBI:37565"/>
    </ligand>
</feature>